<gene>
    <name evidence="2" type="ORF">GGQ80_003298</name>
</gene>
<evidence type="ECO:0000256" key="1">
    <source>
        <dbReference type="SAM" id="SignalP"/>
    </source>
</evidence>
<sequence>MFRMLLAALALCFTATPAAAGVTITFWSHEFGSSFPHAFFTLRGAPDAGGLPVEANIGFTAKAVTPALLMGSVPGKLDIVKPTYVEGSDAQFSVVLTDAQYARILALIAGWDDRLGDGRYNLGKRNCIHFVKEAARIAGLSMLDHPKLMKRPRSYLLAVREANAGRITVIGLDGDKWKAALPAVAATAPVPLVLVMSPPPLPRGSGGMATFIKS</sequence>
<dbReference type="RefSeq" id="WP_183986814.1">
    <property type="nucleotide sequence ID" value="NZ_JACIEV010000011.1"/>
</dbReference>
<dbReference type="Proteomes" id="UP000529795">
    <property type="component" value="Unassembled WGS sequence"/>
</dbReference>
<evidence type="ECO:0008006" key="4">
    <source>
        <dbReference type="Google" id="ProtNLM"/>
    </source>
</evidence>
<dbReference type="AlphaFoldDB" id="A0A840FN85"/>
<accession>A0A840FN85</accession>
<reference evidence="2 3" key="1">
    <citation type="submission" date="2020-08" db="EMBL/GenBank/DDBJ databases">
        <title>Genomic Encyclopedia of Type Strains, Phase IV (KMG-IV): sequencing the most valuable type-strain genomes for metagenomic binning, comparative biology and taxonomic classification.</title>
        <authorList>
            <person name="Goeker M."/>
        </authorList>
    </citation>
    <scope>NUCLEOTIDE SEQUENCE [LARGE SCALE GENOMIC DNA]</scope>
    <source>
        <strain evidence="2 3">YC6723</strain>
    </source>
</reference>
<name>A0A840FN85_9SPHN</name>
<feature type="chain" id="PRO_5033017092" description="DUF4105 domain-containing protein" evidence="1">
    <location>
        <begin position="21"/>
        <end position="214"/>
    </location>
</feature>
<organism evidence="2 3">
    <name type="scientific">Sphingomonas jinjuensis</name>
    <dbReference type="NCBI Taxonomy" id="535907"/>
    <lineage>
        <taxon>Bacteria</taxon>
        <taxon>Pseudomonadati</taxon>
        <taxon>Pseudomonadota</taxon>
        <taxon>Alphaproteobacteria</taxon>
        <taxon>Sphingomonadales</taxon>
        <taxon>Sphingomonadaceae</taxon>
        <taxon>Sphingomonas</taxon>
    </lineage>
</organism>
<keyword evidence="1" id="KW-0732">Signal</keyword>
<protein>
    <recommendedName>
        <fullName evidence="4">DUF4105 domain-containing protein</fullName>
    </recommendedName>
</protein>
<evidence type="ECO:0000313" key="3">
    <source>
        <dbReference type="Proteomes" id="UP000529795"/>
    </source>
</evidence>
<keyword evidence="3" id="KW-1185">Reference proteome</keyword>
<proteinExistence type="predicted"/>
<dbReference type="EMBL" id="JACIEV010000011">
    <property type="protein sequence ID" value="MBB4155378.1"/>
    <property type="molecule type" value="Genomic_DNA"/>
</dbReference>
<feature type="signal peptide" evidence="1">
    <location>
        <begin position="1"/>
        <end position="20"/>
    </location>
</feature>
<comment type="caution">
    <text evidence="2">The sequence shown here is derived from an EMBL/GenBank/DDBJ whole genome shotgun (WGS) entry which is preliminary data.</text>
</comment>
<evidence type="ECO:0000313" key="2">
    <source>
        <dbReference type="EMBL" id="MBB4155378.1"/>
    </source>
</evidence>